<keyword evidence="3" id="KW-1185">Reference proteome</keyword>
<dbReference type="EMBL" id="WJQU01000002">
    <property type="protein sequence ID" value="KAJ6642672.1"/>
    <property type="molecule type" value="Genomic_DNA"/>
</dbReference>
<proteinExistence type="predicted"/>
<name>A0A9Q0S263_9DIPT</name>
<sequence>FETESENEAENSRHDMSVELETDSEKETENVQQNMSVEFETESENEAENAHQGMSVEFETESENERENAHPKNSVEVCLKNTGNLTENICRSIPDDDKQLCGRRIVDIDHLFNQMRNLTKNVCNECDE</sequence>
<protein>
    <submittedName>
        <fullName evidence="2">Uncharacterized protein</fullName>
    </submittedName>
</protein>
<dbReference type="Proteomes" id="UP001151699">
    <property type="component" value="Chromosome B"/>
</dbReference>
<evidence type="ECO:0000256" key="1">
    <source>
        <dbReference type="SAM" id="MobiDB-lite"/>
    </source>
</evidence>
<feature type="non-terminal residue" evidence="2">
    <location>
        <position position="1"/>
    </location>
</feature>
<gene>
    <name evidence="2" type="ORF">Bhyg_07625</name>
</gene>
<comment type="caution">
    <text evidence="2">The sequence shown here is derived from an EMBL/GenBank/DDBJ whole genome shotgun (WGS) entry which is preliminary data.</text>
</comment>
<evidence type="ECO:0000313" key="3">
    <source>
        <dbReference type="Proteomes" id="UP001151699"/>
    </source>
</evidence>
<feature type="compositionally biased region" description="Basic and acidic residues" evidence="1">
    <location>
        <begin position="10"/>
        <end position="29"/>
    </location>
</feature>
<feature type="region of interest" description="Disordered" evidence="1">
    <location>
        <begin position="1"/>
        <end position="73"/>
    </location>
</feature>
<accession>A0A9Q0S263</accession>
<feature type="non-terminal residue" evidence="2">
    <location>
        <position position="128"/>
    </location>
</feature>
<evidence type="ECO:0000313" key="2">
    <source>
        <dbReference type="EMBL" id="KAJ6642672.1"/>
    </source>
</evidence>
<dbReference type="AlphaFoldDB" id="A0A9Q0S263"/>
<reference evidence="2" key="1">
    <citation type="submission" date="2022-07" db="EMBL/GenBank/DDBJ databases">
        <authorList>
            <person name="Trinca V."/>
            <person name="Uliana J.V.C."/>
            <person name="Torres T.T."/>
            <person name="Ward R.J."/>
            <person name="Monesi N."/>
        </authorList>
    </citation>
    <scope>NUCLEOTIDE SEQUENCE</scope>
    <source>
        <strain evidence="2">HSMRA1968</strain>
        <tissue evidence="2">Whole embryos</tissue>
    </source>
</reference>
<organism evidence="2 3">
    <name type="scientific">Pseudolycoriella hygida</name>
    <dbReference type="NCBI Taxonomy" id="35572"/>
    <lineage>
        <taxon>Eukaryota</taxon>
        <taxon>Metazoa</taxon>
        <taxon>Ecdysozoa</taxon>
        <taxon>Arthropoda</taxon>
        <taxon>Hexapoda</taxon>
        <taxon>Insecta</taxon>
        <taxon>Pterygota</taxon>
        <taxon>Neoptera</taxon>
        <taxon>Endopterygota</taxon>
        <taxon>Diptera</taxon>
        <taxon>Nematocera</taxon>
        <taxon>Sciaroidea</taxon>
        <taxon>Sciaridae</taxon>
        <taxon>Pseudolycoriella</taxon>
    </lineage>
</organism>